<dbReference type="InterPro" id="IPR044588">
    <property type="entry name" value="EREX-like"/>
</dbReference>
<dbReference type="GO" id="GO:0016757">
    <property type="term" value="F:glycosyltransferase activity"/>
    <property type="evidence" value="ECO:0007669"/>
    <property type="project" value="UniProtKB-KW"/>
</dbReference>
<name>A0A6A3D7I6_HIBSY</name>
<feature type="coiled-coil region" evidence="1">
    <location>
        <begin position="377"/>
        <end position="411"/>
    </location>
</feature>
<dbReference type="AlphaFoldDB" id="A0A6A3D7I6"/>
<sequence length="540" mass="60172">MGGKLFGHMSYCVTIPSWVVLPKRDYDPVVFYRVNVGIQPPDGATTSHGVLRRFNDFLKLFDELKKACPKKSFPPAPPKRLLHLKSRALLEEVFPLHLFSFSTSSGKCATNITVASFLELEVAARSSVQELNECSSKANIAENSTISSNNVPPHATICHFAGNSLITSDYGSDTAYETSELGKPRLGRDDSSEIGSGDLTLNEDLTGSIEELVKNEPGKVACHTRKLSTESVGSDVSSLRGSDMSIYGIPNSSVNGSHDLSGTAEILNTMGTLGNSDPQSSGRRLVTAKTDMDDLMARLNQEIAVKGYLMTKVKDLEVELGNTKQRSKENLQQAIPLERERFTRMQWEMEDLWRKSLKTELKLNPKRDEKQITETTNQSAAEDKDALLQELNATKEQLNDISKRYEELEAKSKEDIKVLVKEVKSLRKSQKEPKQEVGQSLSEKSEAEVTVCTTRTGKKNNEACKKWKIKLFNKCQLLHDRLLECSVNLSTDDENLIKDSSSVEALDLLATSDDKISLLLAEVPCFWAIQNYFPSLYAYR</sequence>
<evidence type="ECO:0000313" key="5">
    <source>
        <dbReference type="Proteomes" id="UP000436088"/>
    </source>
</evidence>
<accession>A0A6A3D7I6</accession>
<organism evidence="4 5">
    <name type="scientific">Hibiscus syriacus</name>
    <name type="common">Rose of Sharon</name>
    <dbReference type="NCBI Taxonomy" id="106335"/>
    <lineage>
        <taxon>Eukaryota</taxon>
        <taxon>Viridiplantae</taxon>
        <taxon>Streptophyta</taxon>
        <taxon>Embryophyta</taxon>
        <taxon>Tracheophyta</taxon>
        <taxon>Spermatophyta</taxon>
        <taxon>Magnoliopsida</taxon>
        <taxon>eudicotyledons</taxon>
        <taxon>Gunneridae</taxon>
        <taxon>Pentapetalae</taxon>
        <taxon>rosids</taxon>
        <taxon>malvids</taxon>
        <taxon>Malvales</taxon>
        <taxon>Malvaceae</taxon>
        <taxon>Malvoideae</taxon>
        <taxon>Hibiscus</taxon>
    </lineage>
</organism>
<dbReference type="Gene3D" id="3.30.1520.10">
    <property type="entry name" value="Phox-like domain"/>
    <property type="match status" value="1"/>
</dbReference>
<dbReference type="EMBL" id="VEPZ02000032">
    <property type="protein sequence ID" value="KAE8735212.1"/>
    <property type="molecule type" value="Genomic_DNA"/>
</dbReference>
<dbReference type="Proteomes" id="UP000436088">
    <property type="component" value="Unassembled WGS sequence"/>
</dbReference>
<dbReference type="Pfam" id="PF00787">
    <property type="entry name" value="PX"/>
    <property type="match status" value="1"/>
</dbReference>
<dbReference type="PANTHER" id="PTHR46856:SF1">
    <property type="entry name" value="PX DOMAIN-CONTAINING PROTEIN EREL1-RELATED"/>
    <property type="match status" value="1"/>
</dbReference>
<proteinExistence type="predicted"/>
<evidence type="ECO:0000256" key="1">
    <source>
        <dbReference type="SAM" id="Coils"/>
    </source>
</evidence>
<feature type="compositionally biased region" description="Basic and acidic residues" evidence="2">
    <location>
        <begin position="180"/>
        <end position="191"/>
    </location>
</feature>
<keyword evidence="5" id="KW-1185">Reference proteome</keyword>
<dbReference type="InterPro" id="IPR001683">
    <property type="entry name" value="PX_dom"/>
</dbReference>
<feature type="domain" description="PX" evidence="3">
    <location>
        <begin position="47"/>
        <end position="86"/>
    </location>
</feature>
<dbReference type="SUPFAM" id="SSF64268">
    <property type="entry name" value="PX domain"/>
    <property type="match status" value="1"/>
</dbReference>
<evidence type="ECO:0000313" key="4">
    <source>
        <dbReference type="EMBL" id="KAE8735212.1"/>
    </source>
</evidence>
<evidence type="ECO:0000256" key="2">
    <source>
        <dbReference type="SAM" id="MobiDB-lite"/>
    </source>
</evidence>
<keyword evidence="4" id="KW-0808">Transferase</keyword>
<dbReference type="GO" id="GO:0015031">
    <property type="term" value="P:protein transport"/>
    <property type="evidence" value="ECO:0007669"/>
    <property type="project" value="InterPro"/>
</dbReference>
<dbReference type="GO" id="GO:0035091">
    <property type="term" value="F:phosphatidylinositol binding"/>
    <property type="evidence" value="ECO:0007669"/>
    <property type="project" value="InterPro"/>
</dbReference>
<gene>
    <name evidence="4" type="ORF">F3Y22_tig00000340pilonHSYRG00054</name>
</gene>
<dbReference type="GO" id="GO:0005768">
    <property type="term" value="C:endosome"/>
    <property type="evidence" value="ECO:0007669"/>
    <property type="project" value="UniProtKB-ARBA"/>
</dbReference>
<reference evidence="4" key="1">
    <citation type="submission" date="2019-09" db="EMBL/GenBank/DDBJ databases">
        <title>Draft genome information of white flower Hibiscus syriacus.</title>
        <authorList>
            <person name="Kim Y.-M."/>
        </authorList>
    </citation>
    <scope>NUCLEOTIDE SEQUENCE [LARGE SCALE GENOMIC DNA]</scope>
    <source>
        <strain evidence="4">YM2019G1</strain>
    </source>
</reference>
<evidence type="ECO:0000259" key="3">
    <source>
        <dbReference type="Pfam" id="PF00787"/>
    </source>
</evidence>
<protein>
    <submittedName>
        <fullName evidence="4">Adenine phosphoribosyltransferase 5 isoform 1</fullName>
    </submittedName>
</protein>
<dbReference type="GO" id="GO:0016020">
    <property type="term" value="C:membrane"/>
    <property type="evidence" value="ECO:0007669"/>
    <property type="project" value="UniProtKB-ARBA"/>
</dbReference>
<feature type="region of interest" description="Disordered" evidence="2">
    <location>
        <begin position="180"/>
        <end position="201"/>
    </location>
</feature>
<dbReference type="InterPro" id="IPR036871">
    <property type="entry name" value="PX_dom_sf"/>
</dbReference>
<keyword evidence="4" id="KW-0328">Glycosyltransferase</keyword>
<dbReference type="PANTHER" id="PTHR46856">
    <property type="entry name" value="PX DOMAIN-CONTAINING PROTEIN EREL1-RELATED"/>
    <property type="match status" value="1"/>
</dbReference>
<keyword evidence="1" id="KW-0175">Coiled coil</keyword>
<comment type="caution">
    <text evidence="4">The sequence shown here is derived from an EMBL/GenBank/DDBJ whole genome shotgun (WGS) entry which is preliminary data.</text>
</comment>